<comment type="subcellular location">
    <subcellularLocation>
        <location evidence="1">Cell membrane</location>
        <topology evidence="1">Multi-pass membrane protein</topology>
    </subcellularLocation>
</comment>
<dbReference type="AlphaFoldDB" id="A0A511QFY3"/>
<comment type="caution">
    <text evidence="8">The sequence shown here is derived from an EMBL/GenBank/DDBJ whole genome shotgun (WGS) entry which is preliminary data.</text>
</comment>
<evidence type="ECO:0000256" key="3">
    <source>
        <dbReference type="ARBA" id="ARBA00022692"/>
    </source>
</evidence>
<evidence type="ECO:0000313" key="8">
    <source>
        <dbReference type="EMBL" id="GEM76224.1"/>
    </source>
</evidence>
<dbReference type="InterPro" id="IPR000620">
    <property type="entry name" value="EamA_dom"/>
</dbReference>
<dbReference type="OrthoDB" id="7065924at2"/>
<dbReference type="InterPro" id="IPR051258">
    <property type="entry name" value="Diverse_Substrate_Transporter"/>
</dbReference>
<protein>
    <submittedName>
        <fullName evidence="8">Aromatic amino acid exporter</fullName>
    </submittedName>
</protein>
<keyword evidence="3 6" id="KW-0812">Transmembrane</keyword>
<dbReference type="Proteomes" id="UP000321922">
    <property type="component" value="Unassembled WGS sequence"/>
</dbReference>
<sequence length="318" mass="34565">MLSSQGRFTVFGCIAILAWSGLLGMTRLVTENFGPVGGAAALYSLSSLVLLVVVGIPKLSNFPLRYLLLGGAMFVCYEMFLALSLGYSHTRSQSIEVSIVNYLWPALTVLFAGLGSNKKASWLLYPAVLLAFLGVAWTVSGENGLSLDTLVTHVNSNPIVYIMAFSGAIIWAFYCNLTQKLQSKHNAITIFFIATAVSLWIKYFLSDQPAMTISWSGCVYLIIASLLMSGGYGLWNVAIVGGNMVVLATLSYFTPIFSALFSSILLGVSLSHSFWQGVAMVTIGSLLCWLITRDKNGDSDENKVNDNTMVRKNREPLS</sequence>
<keyword evidence="9" id="KW-1185">Reference proteome</keyword>
<feature type="transmembrane region" description="Helical" evidence="6">
    <location>
        <begin position="159"/>
        <end position="175"/>
    </location>
</feature>
<evidence type="ECO:0000256" key="6">
    <source>
        <dbReference type="SAM" id="Phobius"/>
    </source>
</evidence>
<dbReference type="NCBIfam" id="NF008676">
    <property type="entry name" value="PRK11689.1"/>
    <property type="match status" value="1"/>
</dbReference>
<name>A0A511QFY3_9VIBR</name>
<dbReference type="PANTHER" id="PTHR42920">
    <property type="entry name" value="OS03G0707200 PROTEIN-RELATED"/>
    <property type="match status" value="1"/>
</dbReference>
<feature type="transmembrane region" description="Helical" evidence="6">
    <location>
        <begin position="187"/>
        <end position="205"/>
    </location>
</feature>
<evidence type="ECO:0000256" key="5">
    <source>
        <dbReference type="ARBA" id="ARBA00023136"/>
    </source>
</evidence>
<keyword evidence="5 6" id="KW-0472">Membrane</keyword>
<dbReference type="EMBL" id="BJXJ01000021">
    <property type="protein sequence ID" value="GEM76224.1"/>
    <property type="molecule type" value="Genomic_DNA"/>
</dbReference>
<reference evidence="8 9" key="1">
    <citation type="submission" date="2019-07" db="EMBL/GenBank/DDBJ databases">
        <title>Whole genome shotgun sequence of Vibrio sagamiensis NBRC 104589.</title>
        <authorList>
            <person name="Hosoyama A."/>
            <person name="Uohara A."/>
            <person name="Ohji S."/>
            <person name="Ichikawa N."/>
        </authorList>
    </citation>
    <scope>NUCLEOTIDE SEQUENCE [LARGE SCALE GENOMIC DNA]</scope>
    <source>
        <strain evidence="8 9">NBRC 104589</strain>
    </source>
</reference>
<organism evidence="8 9">
    <name type="scientific">Vibrio sagamiensis NBRC 104589</name>
    <dbReference type="NCBI Taxonomy" id="1219064"/>
    <lineage>
        <taxon>Bacteria</taxon>
        <taxon>Pseudomonadati</taxon>
        <taxon>Pseudomonadota</taxon>
        <taxon>Gammaproteobacteria</taxon>
        <taxon>Vibrionales</taxon>
        <taxon>Vibrionaceae</taxon>
        <taxon>Vibrio</taxon>
    </lineage>
</organism>
<dbReference type="GO" id="GO:0005886">
    <property type="term" value="C:plasma membrane"/>
    <property type="evidence" value="ECO:0007669"/>
    <property type="project" value="UniProtKB-SubCell"/>
</dbReference>
<dbReference type="PANTHER" id="PTHR42920:SF24">
    <property type="entry name" value="AROMATIC AMINO ACID EXPORTER YDDG"/>
    <property type="match status" value="1"/>
</dbReference>
<dbReference type="InterPro" id="IPR037185">
    <property type="entry name" value="EmrE-like"/>
</dbReference>
<dbReference type="SUPFAM" id="SSF103481">
    <property type="entry name" value="Multidrug resistance efflux transporter EmrE"/>
    <property type="match status" value="1"/>
</dbReference>
<feature type="transmembrane region" description="Helical" evidence="6">
    <location>
        <begin position="34"/>
        <end position="54"/>
    </location>
</feature>
<feature type="transmembrane region" description="Helical" evidence="6">
    <location>
        <begin position="99"/>
        <end position="115"/>
    </location>
</feature>
<feature type="transmembrane region" description="Helical" evidence="6">
    <location>
        <begin position="122"/>
        <end position="139"/>
    </location>
</feature>
<evidence type="ECO:0000256" key="1">
    <source>
        <dbReference type="ARBA" id="ARBA00004651"/>
    </source>
</evidence>
<dbReference type="Pfam" id="PF00892">
    <property type="entry name" value="EamA"/>
    <property type="match status" value="1"/>
</dbReference>
<feature type="transmembrane region" description="Helical" evidence="6">
    <location>
        <begin position="66"/>
        <end position="87"/>
    </location>
</feature>
<feature type="transmembrane region" description="Helical" evidence="6">
    <location>
        <begin position="211"/>
        <end position="235"/>
    </location>
</feature>
<evidence type="ECO:0000256" key="2">
    <source>
        <dbReference type="ARBA" id="ARBA00022475"/>
    </source>
</evidence>
<feature type="transmembrane region" description="Helical" evidence="6">
    <location>
        <begin position="274"/>
        <end position="292"/>
    </location>
</feature>
<evidence type="ECO:0000259" key="7">
    <source>
        <dbReference type="Pfam" id="PF00892"/>
    </source>
</evidence>
<proteinExistence type="predicted"/>
<gene>
    <name evidence="8" type="ORF">VSA01S_23360</name>
</gene>
<accession>A0A511QFY3</accession>
<keyword evidence="4 6" id="KW-1133">Transmembrane helix</keyword>
<feature type="transmembrane region" description="Helical" evidence="6">
    <location>
        <begin position="247"/>
        <end position="268"/>
    </location>
</feature>
<evidence type="ECO:0000256" key="4">
    <source>
        <dbReference type="ARBA" id="ARBA00022989"/>
    </source>
</evidence>
<evidence type="ECO:0000313" key="9">
    <source>
        <dbReference type="Proteomes" id="UP000321922"/>
    </source>
</evidence>
<feature type="domain" description="EamA" evidence="7">
    <location>
        <begin position="160"/>
        <end position="287"/>
    </location>
</feature>
<dbReference type="RefSeq" id="WP_039981920.1">
    <property type="nucleotide sequence ID" value="NZ_BAOJ01000084.1"/>
</dbReference>
<keyword evidence="2" id="KW-1003">Cell membrane</keyword>